<comment type="catalytic activity">
    <reaction evidence="7 8">
        <text>N-terminal L-glutaminyl-[protein] + H2O = N-terminal L-glutamyl-[protein] + NH4(+)</text>
        <dbReference type="Rhea" id="RHEA:50680"/>
        <dbReference type="Rhea" id="RHEA-COMP:12668"/>
        <dbReference type="Rhea" id="RHEA-COMP:12777"/>
        <dbReference type="ChEBI" id="CHEBI:15377"/>
        <dbReference type="ChEBI" id="CHEBI:28938"/>
        <dbReference type="ChEBI" id="CHEBI:64721"/>
        <dbReference type="ChEBI" id="CHEBI:64722"/>
        <dbReference type="EC" id="3.5.1.122"/>
    </reaction>
</comment>
<evidence type="ECO:0000256" key="7">
    <source>
        <dbReference type="ARBA" id="ARBA00048768"/>
    </source>
</evidence>
<evidence type="ECO:0000256" key="2">
    <source>
        <dbReference type="ARBA" id="ARBA00011245"/>
    </source>
</evidence>
<dbReference type="GO" id="GO:0005829">
    <property type="term" value="C:cytosol"/>
    <property type="evidence" value="ECO:0007669"/>
    <property type="project" value="TreeGrafter"/>
</dbReference>
<dbReference type="PANTHER" id="PTHR13035:SF0">
    <property type="entry name" value="PROTEIN N-TERMINAL GLUTAMINE AMIDOHYDROLASE"/>
    <property type="match status" value="1"/>
</dbReference>
<evidence type="ECO:0000256" key="4">
    <source>
        <dbReference type="ARBA" id="ARBA00021247"/>
    </source>
</evidence>
<comment type="similarity">
    <text evidence="1 8">Belongs to the NTAQ1 family.</text>
</comment>
<organism evidence="10 11">
    <name type="scientific">Arachis hypogaea</name>
    <name type="common">Peanut</name>
    <dbReference type="NCBI Taxonomy" id="3818"/>
    <lineage>
        <taxon>Eukaryota</taxon>
        <taxon>Viridiplantae</taxon>
        <taxon>Streptophyta</taxon>
        <taxon>Embryophyta</taxon>
        <taxon>Tracheophyta</taxon>
        <taxon>Spermatophyta</taxon>
        <taxon>Magnoliopsida</taxon>
        <taxon>eudicotyledons</taxon>
        <taxon>Gunneridae</taxon>
        <taxon>Pentapetalae</taxon>
        <taxon>rosids</taxon>
        <taxon>fabids</taxon>
        <taxon>Fabales</taxon>
        <taxon>Fabaceae</taxon>
        <taxon>Papilionoideae</taxon>
        <taxon>50 kb inversion clade</taxon>
        <taxon>dalbergioids sensu lato</taxon>
        <taxon>Dalbergieae</taxon>
        <taxon>Pterocarpus clade</taxon>
        <taxon>Arachis</taxon>
    </lineage>
</organism>
<name>A0A445AI76_ARAHY</name>
<dbReference type="InterPro" id="IPR037132">
    <property type="entry name" value="N_Gln_amidohydro_ab_roll_sf"/>
</dbReference>
<dbReference type="AlphaFoldDB" id="A0A445AI76"/>
<sequence length="281" mass="32231">MVLDWKGADQGATTSTMEQLISDVSHFHHTPFYCEENVYLLCKKLCTDGIANAEGSDIFVVFISNEKKQACAISYTLLFILSLRGDLFNMTKIPLWNQKASHRADGVILWDYHVICIQINQGGGPPQVWDLDSSLPFPSPLPSYISETIRPSFKLFSDFNRYLCHTSFLLFYTPPMELYRLVSFEIRLFRVVHAPIFLRCFASDRRHMKDSDGNWMQEPPQHEPIVAEDGTVHNLNEYMNISAANATTDFTSIKHELYTQKHGVVIKENQLEELFSQIALQ</sequence>
<evidence type="ECO:0000256" key="8">
    <source>
        <dbReference type="RuleBase" id="RU367082"/>
    </source>
</evidence>
<dbReference type="EC" id="3.5.1.122" evidence="3 8"/>
<dbReference type="STRING" id="3818.A0A445AI76"/>
<evidence type="ECO:0000256" key="3">
    <source>
        <dbReference type="ARBA" id="ARBA00012718"/>
    </source>
</evidence>
<reference evidence="10 11" key="1">
    <citation type="submission" date="2019-01" db="EMBL/GenBank/DDBJ databases">
        <title>Sequencing of cultivated peanut Arachis hypogaea provides insights into genome evolution and oil improvement.</title>
        <authorList>
            <person name="Chen X."/>
        </authorList>
    </citation>
    <scope>NUCLEOTIDE SEQUENCE [LARGE SCALE GENOMIC DNA]</scope>
    <source>
        <strain evidence="11">cv. Fuhuasheng</strain>
        <tissue evidence="10">Leaves</tissue>
    </source>
</reference>
<accession>A0A445AI76</accession>
<dbReference type="Gene3D" id="3.10.620.10">
    <property type="entry name" value="Protein N-terminal glutamine amidohydrolase, alpha beta roll"/>
    <property type="match status" value="1"/>
</dbReference>
<evidence type="ECO:0000256" key="1">
    <source>
        <dbReference type="ARBA" id="ARBA00008985"/>
    </source>
</evidence>
<dbReference type="InterPro" id="IPR039733">
    <property type="entry name" value="NTAQ1"/>
</dbReference>
<dbReference type="EMBL" id="SDMP01000012">
    <property type="protein sequence ID" value="RYR26122.1"/>
    <property type="molecule type" value="Genomic_DNA"/>
</dbReference>
<keyword evidence="5 8" id="KW-0378">Hydrolase</keyword>
<dbReference type="GO" id="GO:0008418">
    <property type="term" value="F:protein-N-terminal asparagine amidohydrolase activity"/>
    <property type="evidence" value="ECO:0007669"/>
    <property type="project" value="UniProtKB-UniRule"/>
</dbReference>
<protein>
    <recommendedName>
        <fullName evidence="4 8">Protein N-terminal glutamine amidohydrolase</fullName>
        <ecNumber evidence="3 8">3.5.1.122</ecNumber>
    </recommendedName>
    <alternativeName>
        <fullName evidence="6 8">Protein NH2-terminal glutamine deamidase</fullName>
    </alternativeName>
</protein>
<evidence type="ECO:0000256" key="6">
    <source>
        <dbReference type="ARBA" id="ARBA00029677"/>
    </source>
</evidence>
<comment type="caution">
    <text evidence="10">The sequence shown here is derived from an EMBL/GenBank/DDBJ whole genome shotgun (WGS) entry which is preliminary data.</text>
</comment>
<gene>
    <name evidence="10" type="ORF">Ahy_B02g060282</name>
</gene>
<dbReference type="GO" id="GO:0070773">
    <property type="term" value="F:protein-N-terminal glutamine amidohydrolase activity"/>
    <property type="evidence" value="ECO:0007669"/>
    <property type="project" value="UniProtKB-UniRule"/>
</dbReference>
<evidence type="ECO:0000259" key="9">
    <source>
        <dbReference type="Pfam" id="PF09764"/>
    </source>
</evidence>
<dbReference type="GO" id="GO:0005634">
    <property type="term" value="C:nucleus"/>
    <property type="evidence" value="ECO:0007669"/>
    <property type="project" value="TreeGrafter"/>
</dbReference>
<comment type="subunit">
    <text evidence="2 8">Monomer.</text>
</comment>
<evidence type="ECO:0000313" key="10">
    <source>
        <dbReference type="EMBL" id="RYR26122.1"/>
    </source>
</evidence>
<proteinExistence type="inferred from homology"/>
<keyword evidence="11" id="KW-1185">Reference proteome</keyword>
<dbReference type="InterPro" id="IPR023128">
    <property type="entry name" value="Prot_N_Gln_amidohydro_ab_roll"/>
</dbReference>
<feature type="domain" description="Protein N-terminal glutamine amidohydrolase alpha beta roll" evidence="9">
    <location>
        <begin position="92"/>
        <end position="162"/>
    </location>
</feature>
<dbReference type="PANTHER" id="PTHR13035">
    <property type="entry name" value="PROTEIN N-TERMINAL GLUTAMINE AMIDOHYDROLASE"/>
    <property type="match status" value="1"/>
</dbReference>
<dbReference type="Proteomes" id="UP000289738">
    <property type="component" value="Chromosome B02"/>
</dbReference>
<feature type="domain" description="Protein N-terminal glutamine amidohydrolase alpha beta roll" evidence="9">
    <location>
        <begin position="187"/>
        <end position="275"/>
    </location>
</feature>
<comment type="function">
    <text evidence="8">Mediates the side-chain deamidation of N-terminal glutamine residues to glutamate, an important step in N-end rule pathway of protein degradation. Conversion of the resulting N-terminal glutamine to glutamate renders the protein susceptible to arginylation, polyubiquitination and degradation as specified by the N-end rule. Does not act on substrates with internal or C-terminal glutamine and does not act on non-glutamine residues in any position.</text>
</comment>
<feature type="domain" description="Protein N-terminal glutamine amidohydrolase alpha beta roll" evidence="9">
    <location>
        <begin position="29"/>
        <end position="70"/>
    </location>
</feature>
<evidence type="ECO:0000256" key="5">
    <source>
        <dbReference type="ARBA" id="ARBA00022801"/>
    </source>
</evidence>
<dbReference type="Pfam" id="PF09764">
    <property type="entry name" value="Nt_Gln_amidase"/>
    <property type="match status" value="3"/>
</dbReference>
<evidence type="ECO:0000313" key="11">
    <source>
        <dbReference type="Proteomes" id="UP000289738"/>
    </source>
</evidence>